<dbReference type="AlphaFoldDB" id="A0A1W1VU52"/>
<reference evidence="2 3" key="1">
    <citation type="submission" date="2017-04" db="EMBL/GenBank/DDBJ databases">
        <authorList>
            <person name="Afonso C.L."/>
            <person name="Miller P.J."/>
            <person name="Scott M.A."/>
            <person name="Spackman E."/>
            <person name="Goraichik I."/>
            <person name="Dimitrov K.M."/>
            <person name="Suarez D.L."/>
            <person name="Swayne D.E."/>
        </authorList>
    </citation>
    <scope>NUCLEOTIDE SEQUENCE [LARGE SCALE GENOMIC DNA]</scope>
    <source>
        <strain evidence="2 3">DSM 11622</strain>
    </source>
</reference>
<feature type="compositionally biased region" description="Low complexity" evidence="1">
    <location>
        <begin position="68"/>
        <end position="81"/>
    </location>
</feature>
<dbReference type="Proteomes" id="UP000192266">
    <property type="component" value="Unassembled WGS sequence"/>
</dbReference>
<dbReference type="RefSeq" id="WP_084446212.1">
    <property type="nucleotide sequence ID" value="NZ_FWWW01000072.1"/>
</dbReference>
<evidence type="ECO:0000313" key="3">
    <source>
        <dbReference type="Proteomes" id="UP000192266"/>
    </source>
</evidence>
<keyword evidence="3" id="KW-1185">Reference proteome</keyword>
<accession>A0A1W1VU52</accession>
<dbReference type="OrthoDB" id="853799at2"/>
<feature type="region of interest" description="Disordered" evidence="1">
    <location>
        <begin position="24"/>
        <end position="81"/>
    </location>
</feature>
<protein>
    <submittedName>
        <fullName evidence="2">Uncharacterized protein</fullName>
    </submittedName>
</protein>
<evidence type="ECO:0000256" key="1">
    <source>
        <dbReference type="SAM" id="MobiDB-lite"/>
    </source>
</evidence>
<feature type="compositionally biased region" description="Acidic residues" evidence="1">
    <location>
        <begin position="32"/>
        <end position="46"/>
    </location>
</feature>
<name>A0A1W1VU52_9BACT</name>
<evidence type="ECO:0000313" key="2">
    <source>
        <dbReference type="EMBL" id="SMB96641.1"/>
    </source>
</evidence>
<gene>
    <name evidence="2" type="ORF">SAMN00120144_2620</name>
</gene>
<proteinExistence type="predicted"/>
<dbReference type="EMBL" id="FWWW01000072">
    <property type="protein sequence ID" value="SMB96641.1"/>
    <property type="molecule type" value="Genomic_DNA"/>
</dbReference>
<sequence length="81" mass="9084">MISLVYTLVVLAILAYFMVVPRRRFQRPPSPDNDDEGGEPLDDGLPDLDLPPGITRPINDWEPDYNRRPASPSRPTAPLLS</sequence>
<organism evidence="2 3">
    <name type="scientific">Hymenobacter roseosalivarius DSM 11622</name>
    <dbReference type="NCBI Taxonomy" id="645990"/>
    <lineage>
        <taxon>Bacteria</taxon>
        <taxon>Pseudomonadati</taxon>
        <taxon>Bacteroidota</taxon>
        <taxon>Cytophagia</taxon>
        <taxon>Cytophagales</taxon>
        <taxon>Hymenobacteraceae</taxon>
        <taxon>Hymenobacter</taxon>
    </lineage>
</organism>